<dbReference type="GO" id="GO:0030424">
    <property type="term" value="C:axon"/>
    <property type="evidence" value="ECO:0007669"/>
    <property type="project" value="TreeGrafter"/>
</dbReference>
<protein>
    <recommendedName>
        <fullName evidence="1">Protein UNC80 C-terminal domain-containing protein</fullName>
    </recommendedName>
</protein>
<dbReference type="Proteomes" id="UP000194236">
    <property type="component" value="Unassembled WGS sequence"/>
</dbReference>
<gene>
    <name evidence="2" type="ORF">BLA29_012801</name>
</gene>
<organism evidence="2 3">
    <name type="scientific">Euroglyphus maynei</name>
    <name type="common">Mayne's house dust mite</name>
    <dbReference type="NCBI Taxonomy" id="6958"/>
    <lineage>
        <taxon>Eukaryota</taxon>
        <taxon>Metazoa</taxon>
        <taxon>Ecdysozoa</taxon>
        <taxon>Arthropoda</taxon>
        <taxon>Chelicerata</taxon>
        <taxon>Arachnida</taxon>
        <taxon>Acari</taxon>
        <taxon>Acariformes</taxon>
        <taxon>Sarcoptiformes</taxon>
        <taxon>Astigmata</taxon>
        <taxon>Psoroptidia</taxon>
        <taxon>Analgoidea</taxon>
        <taxon>Pyroglyphidae</taxon>
        <taxon>Pyroglyphinae</taxon>
        <taxon>Euroglyphus</taxon>
    </lineage>
</organism>
<accession>A0A1Y3AQE9</accession>
<dbReference type="PANTHER" id="PTHR31781">
    <property type="entry name" value="UNC80"/>
    <property type="match status" value="1"/>
</dbReference>
<dbReference type="EMBL" id="MUJZ01069217">
    <property type="protein sequence ID" value="OTF69696.1"/>
    <property type="molecule type" value="Genomic_DNA"/>
</dbReference>
<dbReference type="GO" id="GO:0055080">
    <property type="term" value="P:monoatomic cation homeostasis"/>
    <property type="evidence" value="ECO:0007669"/>
    <property type="project" value="TreeGrafter"/>
</dbReference>
<dbReference type="AlphaFoldDB" id="A0A1Y3AQE9"/>
<evidence type="ECO:0000259" key="1">
    <source>
        <dbReference type="Pfam" id="PF20262"/>
    </source>
</evidence>
<dbReference type="PANTHER" id="PTHR31781:SF1">
    <property type="entry name" value="PROTEIN UNC-80 HOMOLOG"/>
    <property type="match status" value="1"/>
</dbReference>
<name>A0A1Y3AQE9_EURMA</name>
<sequence>MSLSLIKTSYMGIQRVLFLHEELMKLPSFPRKALETNLTLYSGPMGREVLGIDTMHKISWVKLVARMFEATSGFFADSTDIHLFLNVVNGTLLLHCEDATILRLCMATYINAAHQFKNIFATNDYRTDIWYTSDKFIIMSNH</sequence>
<proteinExistence type="predicted"/>
<dbReference type="InterPro" id="IPR046460">
    <property type="entry name" value="UNC80_C"/>
</dbReference>
<feature type="domain" description="Protein UNC80 C-terminal" evidence="1">
    <location>
        <begin position="10"/>
        <end position="126"/>
    </location>
</feature>
<dbReference type="Pfam" id="PF20262">
    <property type="entry name" value="UNC80_C"/>
    <property type="match status" value="1"/>
</dbReference>
<keyword evidence="3" id="KW-1185">Reference proteome</keyword>
<evidence type="ECO:0000313" key="3">
    <source>
        <dbReference type="Proteomes" id="UP000194236"/>
    </source>
</evidence>
<dbReference type="GO" id="GO:0034703">
    <property type="term" value="C:cation channel complex"/>
    <property type="evidence" value="ECO:0007669"/>
    <property type="project" value="TreeGrafter"/>
</dbReference>
<dbReference type="GO" id="GO:0005261">
    <property type="term" value="F:monoatomic cation channel activity"/>
    <property type="evidence" value="ECO:0007669"/>
    <property type="project" value="TreeGrafter"/>
</dbReference>
<evidence type="ECO:0000313" key="2">
    <source>
        <dbReference type="EMBL" id="OTF69696.1"/>
    </source>
</evidence>
<reference evidence="2 3" key="1">
    <citation type="submission" date="2017-03" db="EMBL/GenBank/DDBJ databases">
        <title>Genome Survey of Euroglyphus maynei.</title>
        <authorList>
            <person name="Arlian L.G."/>
            <person name="Morgan M.S."/>
            <person name="Rider S.D."/>
        </authorList>
    </citation>
    <scope>NUCLEOTIDE SEQUENCE [LARGE SCALE GENOMIC DNA]</scope>
    <source>
        <strain evidence="2">Arlian Lab</strain>
        <tissue evidence="2">Whole body</tissue>
    </source>
</reference>
<dbReference type="OrthoDB" id="5584001at2759"/>
<comment type="caution">
    <text evidence="2">The sequence shown here is derived from an EMBL/GenBank/DDBJ whole genome shotgun (WGS) entry which is preliminary data.</text>
</comment>